<comment type="caution">
    <text evidence="6">The sequence shown here is derived from an EMBL/GenBank/DDBJ whole genome shotgun (WGS) entry which is preliminary data.</text>
</comment>
<dbReference type="EMBL" id="QPFP01000006">
    <property type="protein sequence ID" value="TEB36440.1"/>
    <property type="molecule type" value="Genomic_DNA"/>
</dbReference>
<dbReference type="InterPro" id="IPR029058">
    <property type="entry name" value="AB_hydrolase_fold"/>
</dbReference>
<proteinExistence type="inferred from homology"/>
<feature type="chain" id="PRO_5021514050" description="Carboxylic ester hydrolase" evidence="4">
    <location>
        <begin position="22"/>
        <end position="559"/>
    </location>
</feature>
<keyword evidence="4" id="KW-0732">Signal</keyword>
<reference evidence="6 7" key="1">
    <citation type="journal article" date="2019" name="Nat. Ecol. Evol.">
        <title>Megaphylogeny resolves global patterns of mushroom evolution.</title>
        <authorList>
            <person name="Varga T."/>
            <person name="Krizsan K."/>
            <person name="Foldi C."/>
            <person name="Dima B."/>
            <person name="Sanchez-Garcia M."/>
            <person name="Sanchez-Ramirez S."/>
            <person name="Szollosi G.J."/>
            <person name="Szarkandi J.G."/>
            <person name="Papp V."/>
            <person name="Albert L."/>
            <person name="Andreopoulos W."/>
            <person name="Angelini C."/>
            <person name="Antonin V."/>
            <person name="Barry K.W."/>
            <person name="Bougher N.L."/>
            <person name="Buchanan P."/>
            <person name="Buyck B."/>
            <person name="Bense V."/>
            <person name="Catcheside P."/>
            <person name="Chovatia M."/>
            <person name="Cooper J."/>
            <person name="Damon W."/>
            <person name="Desjardin D."/>
            <person name="Finy P."/>
            <person name="Geml J."/>
            <person name="Haridas S."/>
            <person name="Hughes K."/>
            <person name="Justo A."/>
            <person name="Karasinski D."/>
            <person name="Kautmanova I."/>
            <person name="Kiss B."/>
            <person name="Kocsube S."/>
            <person name="Kotiranta H."/>
            <person name="LaButti K.M."/>
            <person name="Lechner B.E."/>
            <person name="Liimatainen K."/>
            <person name="Lipzen A."/>
            <person name="Lukacs Z."/>
            <person name="Mihaltcheva S."/>
            <person name="Morgado L.N."/>
            <person name="Niskanen T."/>
            <person name="Noordeloos M.E."/>
            <person name="Ohm R.A."/>
            <person name="Ortiz-Santana B."/>
            <person name="Ovrebo C."/>
            <person name="Racz N."/>
            <person name="Riley R."/>
            <person name="Savchenko A."/>
            <person name="Shiryaev A."/>
            <person name="Soop K."/>
            <person name="Spirin V."/>
            <person name="Szebenyi C."/>
            <person name="Tomsovsky M."/>
            <person name="Tulloss R.E."/>
            <person name="Uehling J."/>
            <person name="Grigoriev I.V."/>
            <person name="Vagvolgyi C."/>
            <person name="Papp T."/>
            <person name="Martin F.M."/>
            <person name="Miettinen O."/>
            <person name="Hibbett D.S."/>
            <person name="Nagy L.G."/>
        </authorList>
    </citation>
    <scope>NUCLEOTIDE SEQUENCE [LARGE SCALE GENOMIC DNA]</scope>
    <source>
        <strain evidence="6 7">FP101781</strain>
    </source>
</reference>
<feature type="domain" description="Carboxylesterase type B" evidence="5">
    <location>
        <begin position="82"/>
        <end position="533"/>
    </location>
</feature>
<keyword evidence="7" id="KW-1185">Reference proteome</keyword>
<evidence type="ECO:0000256" key="3">
    <source>
        <dbReference type="ARBA" id="ARBA00022801"/>
    </source>
</evidence>
<dbReference type="EC" id="3.1.1.-" evidence="4"/>
<dbReference type="Pfam" id="PF00135">
    <property type="entry name" value="COesterase"/>
    <property type="match status" value="1"/>
</dbReference>
<name>A0A4Y7TQH9_COPMI</name>
<evidence type="ECO:0000256" key="2">
    <source>
        <dbReference type="ARBA" id="ARBA00010515"/>
    </source>
</evidence>
<dbReference type="InterPro" id="IPR002018">
    <property type="entry name" value="CarbesteraseB"/>
</dbReference>
<dbReference type="InterPro" id="IPR002168">
    <property type="entry name" value="Lipase_GDXG_HIS_AS"/>
</dbReference>
<evidence type="ECO:0000256" key="1">
    <source>
        <dbReference type="ARBA" id="ARBA00005964"/>
    </source>
</evidence>
<keyword evidence="3 4" id="KW-0378">Hydrolase</keyword>
<gene>
    <name evidence="6" type="ORF">FA13DRAFT_1728036</name>
</gene>
<comment type="similarity">
    <text evidence="1 4">Belongs to the type-B carboxylesterase/lipase family.</text>
</comment>
<protein>
    <recommendedName>
        <fullName evidence="4">Carboxylic ester hydrolase</fullName>
        <ecNumber evidence="4">3.1.1.-</ecNumber>
    </recommendedName>
</protein>
<dbReference type="STRING" id="71717.A0A4Y7TQH9"/>
<dbReference type="AlphaFoldDB" id="A0A4Y7TQH9"/>
<dbReference type="OrthoDB" id="408631at2759"/>
<dbReference type="InterPro" id="IPR019826">
    <property type="entry name" value="Carboxylesterase_B_AS"/>
</dbReference>
<sequence length="559" mass="58695">MVSAFLVPLLLQAVLLLNVQAAPLDIEALRIPKVDPKKILCQLPLLERYLCPDGGLNSLSRITVLGTASGVLDPEGAHRYPVRYAKSNRWALSNLATSWELPNGSNNVSALPLACPQPDVSSSAYSEDCLSMVLYVPPSLTLASQAPVLVWIHGGSFVVGSATATGLDGSKLALATNSIVAVVQYRLGALGFLAPNGNTNLGVKDVINALEFIKKVAPSFGGSSSKVTIAGQSSGATMIRALLAAPSASSLFRSSILQSDPINYGHLRPATNTLLLNKFKEKVGCSSAACQAGLALGDILSAQNYVFNNAALGDNFAPAAGSAQPIRPVIDGSFITTPLDTTASFPSTSKPILVTTVQHEAASMIYGSFPALPEEAFAPICAMTFGDARTETVVGSPYYQPSPSSVVNGQIDARAQLQVVGTDYLWKCSGWTFSRAWVQAGGNAFVGQYVVGASYPGNDRVSICTQPNVICHQDDIQIVFGTVENPSSAQSALISEMQQRYKAFLTNGNPNAGGLATWAPATTSDVHSLRLGGTGEVSAGACDPGFWGSSVEYDYQFYN</sequence>
<feature type="signal peptide" evidence="4">
    <location>
        <begin position="1"/>
        <end position="21"/>
    </location>
</feature>
<organism evidence="6 7">
    <name type="scientific">Coprinellus micaceus</name>
    <name type="common">Glistening ink-cap mushroom</name>
    <name type="synonym">Coprinus micaceus</name>
    <dbReference type="NCBI Taxonomy" id="71717"/>
    <lineage>
        <taxon>Eukaryota</taxon>
        <taxon>Fungi</taxon>
        <taxon>Dikarya</taxon>
        <taxon>Basidiomycota</taxon>
        <taxon>Agaricomycotina</taxon>
        <taxon>Agaricomycetes</taxon>
        <taxon>Agaricomycetidae</taxon>
        <taxon>Agaricales</taxon>
        <taxon>Agaricineae</taxon>
        <taxon>Psathyrellaceae</taxon>
        <taxon>Coprinellus</taxon>
    </lineage>
</organism>
<evidence type="ECO:0000259" key="5">
    <source>
        <dbReference type="Pfam" id="PF00135"/>
    </source>
</evidence>
<dbReference type="PROSITE" id="PS01173">
    <property type="entry name" value="LIPASE_GDXG_HIS"/>
    <property type="match status" value="1"/>
</dbReference>
<dbReference type="Proteomes" id="UP000298030">
    <property type="component" value="Unassembled WGS sequence"/>
</dbReference>
<dbReference type="GO" id="GO:0016787">
    <property type="term" value="F:hydrolase activity"/>
    <property type="evidence" value="ECO:0007669"/>
    <property type="project" value="UniProtKB-KW"/>
</dbReference>
<evidence type="ECO:0000313" key="7">
    <source>
        <dbReference type="Proteomes" id="UP000298030"/>
    </source>
</evidence>
<dbReference type="SUPFAM" id="SSF53474">
    <property type="entry name" value="alpha/beta-Hydrolases"/>
    <property type="match status" value="1"/>
</dbReference>
<evidence type="ECO:0000313" key="6">
    <source>
        <dbReference type="EMBL" id="TEB36440.1"/>
    </source>
</evidence>
<dbReference type="PANTHER" id="PTHR45570:SF1">
    <property type="entry name" value="CARBOXYLIC ESTER HYDROLASE"/>
    <property type="match status" value="1"/>
</dbReference>
<dbReference type="PROSITE" id="PS00122">
    <property type="entry name" value="CARBOXYLESTERASE_B_1"/>
    <property type="match status" value="1"/>
</dbReference>
<comment type="similarity">
    <text evidence="2">Belongs to the 'GDXG' lipolytic enzyme family.</text>
</comment>
<evidence type="ECO:0000256" key="4">
    <source>
        <dbReference type="RuleBase" id="RU361235"/>
    </source>
</evidence>
<dbReference type="Gene3D" id="3.40.50.1820">
    <property type="entry name" value="alpha/beta hydrolase"/>
    <property type="match status" value="1"/>
</dbReference>
<dbReference type="PANTHER" id="PTHR45570">
    <property type="entry name" value="CARBOXYLIC ESTER HYDROLASE"/>
    <property type="match status" value="1"/>
</dbReference>
<accession>A0A4Y7TQH9</accession>